<reference evidence="1 2" key="1">
    <citation type="submission" date="2017-07" db="EMBL/GenBank/DDBJ databases">
        <title>Recovery of genomes from metagenomes via a dereplication, aggregation, and scoring strategy.</title>
        <authorList>
            <person name="Sieber C.M."/>
            <person name="Probst A.J."/>
            <person name="Sharrar A."/>
            <person name="Thomas B.C."/>
            <person name="Hess M."/>
            <person name="Tringe S.G."/>
            <person name="Banfield J.F."/>
        </authorList>
    </citation>
    <scope>NUCLEOTIDE SEQUENCE [LARGE SCALE GENOMIC DNA]</scope>
    <source>
        <strain evidence="1">JGI_Cruoil_03_44_89</strain>
    </source>
</reference>
<accession>A0A235BNZ6</accession>
<protein>
    <submittedName>
        <fullName evidence="1">Uncharacterized protein</fullName>
    </submittedName>
</protein>
<evidence type="ECO:0000313" key="2">
    <source>
        <dbReference type="Proteomes" id="UP000215215"/>
    </source>
</evidence>
<proteinExistence type="predicted"/>
<dbReference type="Proteomes" id="UP000215215">
    <property type="component" value="Unassembled WGS sequence"/>
</dbReference>
<organism evidence="1 2">
    <name type="scientific">candidate division WOR-3 bacterium JGI_Cruoil_03_44_89</name>
    <dbReference type="NCBI Taxonomy" id="1973748"/>
    <lineage>
        <taxon>Bacteria</taxon>
        <taxon>Bacteria division WOR-3</taxon>
    </lineage>
</organism>
<evidence type="ECO:0000313" key="1">
    <source>
        <dbReference type="EMBL" id="OYD13971.1"/>
    </source>
</evidence>
<dbReference type="EMBL" id="NOZQ01000209">
    <property type="protein sequence ID" value="OYD13971.1"/>
    <property type="molecule type" value="Genomic_DNA"/>
</dbReference>
<comment type="caution">
    <text evidence="1">The sequence shown here is derived from an EMBL/GenBank/DDBJ whole genome shotgun (WGS) entry which is preliminary data.</text>
</comment>
<name>A0A235BNZ6_UNCW3</name>
<dbReference type="AlphaFoldDB" id="A0A235BNZ6"/>
<sequence length="89" mass="10033">MISGILFRDESGKIVGGMSRKKECWTHLPAGRQGLTQITHDFFIIVVARSNVIARDVIARDVIARDVIARRSRSNLRSNPQSNLYLTHT</sequence>
<gene>
    <name evidence="1" type="ORF">CH333_09170</name>
</gene>